<dbReference type="InterPro" id="IPR027417">
    <property type="entry name" value="P-loop_NTPase"/>
</dbReference>
<dbReference type="PANTHER" id="PTHR43119">
    <property type="entry name" value="ABC TRANSPORT PROTEIN ATP-BINDING COMPONENT-RELATED"/>
    <property type="match status" value="1"/>
</dbReference>
<evidence type="ECO:0000256" key="2">
    <source>
        <dbReference type="ARBA" id="ARBA00022840"/>
    </source>
</evidence>
<dbReference type="SMART" id="SM00382">
    <property type="entry name" value="AAA"/>
    <property type="match status" value="1"/>
</dbReference>
<dbReference type="Pfam" id="PF00005">
    <property type="entry name" value="ABC_tran"/>
    <property type="match status" value="1"/>
</dbReference>
<dbReference type="GO" id="GO:0005524">
    <property type="term" value="F:ATP binding"/>
    <property type="evidence" value="ECO:0007669"/>
    <property type="project" value="UniProtKB-KW"/>
</dbReference>
<keyword evidence="1" id="KW-0547">Nucleotide-binding</keyword>
<reference evidence="4 5" key="1">
    <citation type="submission" date="2015-05" db="EMBL/GenBank/DDBJ databases">
        <authorList>
            <person name="Dickey A."/>
            <person name="Clawson M."/>
            <person name="Bono J."/>
            <person name="Loy J.D."/>
        </authorList>
    </citation>
    <scope>NUCLEOTIDE SEQUENCE [LARGE SCALE GENOMIC DNA]</scope>
    <source>
        <strain evidence="4 5">22581</strain>
    </source>
</reference>
<evidence type="ECO:0000313" key="4">
    <source>
        <dbReference type="EMBL" id="AKG08712.1"/>
    </source>
</evidence>
<dbReference type="Proteomes" id="UP000077465">
    <property type="component" value="Chromosome"/>
</dbReference>
<dbReference type="PROSITE" id="PS50893">
    <property type="entry name" value="ABC_TRANSPORTER_2"/>
    <property type="match status" value="1"/>
</dbReference>
<evidence type="ECO:0000313" key="5">
    <source>
        <dbReference type="Proteomes" id="UP000077465"/>
    </source>
</evidence>
<proteinExistence type="predicted"/>
<dbReference type="InterPro" id="IPR003439">
    <property type="entry name" value="ABC_transporter-like_ATP-bd"/>
</dbReference>
<protein>
    <recommendedName>
        <fullName evidence="3">ABC transporter domain-containing protein</fullName>
    </recommendedName>
</protein>
<dbReference type="InterPro" id="IPR003593">
    <property type="entry name" value="AAA+_ATPase"/>
</dbReference>
<evidence type="ECO:0000256" key="1">
    <source>
        <dbReference type="ARBA" id="ARBA00022741"/>
    </source>
</evidence>
<dbReference type="Gene3D" id="3.40.50.300">
    <property type="entry name" value="P-loop containing nucleotide triphosphate hydrolases"/>
    <property type="match status" value="1"/>
</dbReference>
<dbReference type="PANTHER" id="PTHR43119:SF1">
    <property type="entry name" value="ABC TRANSPORTER DOMAIN-CONTAINING PROTEIN"/>
    <property type="match status" value="1"/>
</dbReference>
<dbReference type="AlphaFoldDB" id="A0AAC8PXY3"/>
<keyword evidence="2" id="KW-0067">ATP-binding</keyword>
<dbReference type="SUPFAM" id="SSF52540">
    <property type="entry name" value="P-loop containing nucleoside triphosphate hydrolases"/>
    <property type="match status" value="1"/>
</dbReference>
<sequence length="228" mass="25173">MADSLCYQDGQKLLLNQVSFTLMAGQKVVLLGRSGSGKSLLLQALADLLPLQTGEIYLNDPFGGLAHHNSPVSIANLPPRLYRSQVALIHQTPSLTDGTVLDNLMLPFGFKHHQGKVFDKNWHIARLAMLDKGVDFLGQSVHKLSGGERQLVNFLRSLQFDPKIVLFDEITSALDTKTAQMLMQLVLDWHGNDKAMIWVTHTPDEARHLSAEVWHMDGGVLSTDGAVD</sequence>
<evidence type="ECO:0000259" key="3">
    <source>
        <dbReference type="PROSITE" id="PS50893"/>
    </source>
</evidence>
<dbReference type="InterPro" id="IPR017871">
    <property type="entry name" value="ABC_transporter-like_CS"/>
</dbReference>
<dbReference type="EMBL" id="CP011376">
    <property type="protein sequence ID" value="AKG08712.1"/>
    <property type="molecule type" value="Genomic_DNA"/>
</dbReference>
<dbReference type="GO" id="GO:0016887">
    <property type="term" value="F:ATP hydrolysis activity"/>
    <property type="evidence" value="ECO:0007669"/>
    <property type="project" value="InterPro"/>
</dbReference>
<gene>
    <name evidence="4" type="ORF">AAX06_04410</name>
</gene>
<feature type="domain" description="ABC transporter" evidence="3">
    <location>
        <begin position="5"/>
        <end position="227"/>
    </location>
</feature>
<organism evidence="4 5">
    <name type="scientific">Moraxella bovoculi</name>
    <dbReference type="NCBI Taxonomy" id="386891"/>
    <lineage>
        <taxon>Bacteria</taxon>
        <taxon>Pseudomonadati</taxon>
        <taxon>Pseudomonadota</taxon>
        <taxon>Gammaproteobacteria</taxon>
        <taxon>Moraxellales</taxon>
        <taxon>Moraxellaceae</taxon>
        <taxon>Moraxella</taxon>
    </lineage>
</organism>
<dbReference type="PROSITE" id="PS00211">
    <property type="entry name" value="ABC_TRANSPORTER_1"/>
    <property type="match status" value="1"/>
</dbReference>
<name>A0AAC8PXY3_9GAMM</name>
<accession>A0AAC8PXY3</accession>